<dbReference type="PROSITE" id="PS51160">
    <property type="entry name" value="ACYLPHOSPHATASE_3"/>
    <property type="match status" value="1"/>
</dbReference>
<feature type="active site" evidence="5">
    <location>
        <position position="24"/>
    </location>
</feature>
<name>A0A414NZU4_9FIRM</name>
<dbReference type="GO" id="GO:0003998">
    <property type="term" value="F:acylphosphatase activity"/>
    <property type="evidence" value="ECO:0007669"/>
    <property type="project" value="UniProtKB-EC"/>
</dbReference>
<comment type="similarity">
    <text evidence="1 6">Belongs to the acylphosphatase family.</text>
</comment>
<dbReference type="InterPro" id="IPR036046">
    <property type="entry name" value="Acylphosphatase-like_dom_sf"/>
</dbReference>
<organism evidence="8 9">
    <name type="scientific">Mitsuokella multacida</name>
    <dbReference type="NCBI Taxonomy" id="52226"/>
    <lineage>
        <taxon>Bacteria</taxon>
        <taxon>Bacillati</taxon>
        <taxon>Bacillota</taxon>
        <taxon>Negativicutes</taxon>
        <taxon>Selenomonadales</taxon>
        <taxon>Selenomonadaceae</taxon>
        <taxon>Mitsuokella</taxon>
    </lineage>
</organism>
<evidence type="ECO:0000313" key="8">
    <source>
        <dbReference type="EMBL" id="RHF53492.1"/>
    </source>
</evidence>
<dbReference type="EMBL" id="QRHE01000001">
    <property type="protein sequence ID" value="RHF53492.1"/>
    <property type="molecule type" value="Genomic_DNA"/>
</dbReference>
<evidence type="ECO:0000256" key="3">
    <source>
        <dbReference type="ARBA" id="ARBA00015991"/>
    </source>
</evidence>
<evidence type="ECO:0000256" key="2">
    <source>
        <dbReference type="ARBA" id="ARBA00012150"/>
    </source>
</evidence>
<evidence type="ECO:0000313" key="9">
    <source>
        <dbReference type="Proteomes" id="UP000283442"/>
    </source>
</evidence>
<dbReference type="SUPFAM" id="SSF54975">
    <property type="entry name" value="Acylphosphatase/BLUF domain-like"/>
    <property type="match status" value="1"/>
</dbReference>
<protein>
    <recommendedName>
        <fullName evidence="3 5">acylphosphatase</fullName>
        <ecNumber evidence="2 5">3.6.1.7</ecNumber>
    </recommendedName>
</protein>
<evidence type="ECO:0000256" key="5">
    <source>
        <dbReference type="PROSITE-ProRule" id="PRU00520"/>
    </source>
</evidence>
<gene>
    <name evidence="8" type="ORF">DW674_01110</name>
</gene>
<dbReference type="RefSeq" id="WP_118174558.1">
    <property type="nucleotide sequence ID" value="NZ_CAUCJG010000042.1"/>
</dbReference>
<feature type="domain" description="Acylphosphatase-like" evidence="7">
    <location>
        <begin position="9"/>
        <end position="96"/>
    </location>
</feature>
<dbReference type="InterPro" id="IPR020456">
    <property type="entry name" value="Acylphosphatase"/>
</dbReference>
<comment type="caution">
    <text evidence="8">The sequence shown here is derived from an EMBL/GenBank/DDBJ whole genome shotgun (WGS) entry which is preliminary data.</text>
</comment>
<evidence type="ECO:0000256" key="6">
    <source>
        <dbReference type="RuleBase" id="RU004168"/>
    </source>
</evidence>
<reference evidence="8 9" key="1">
    <citation type="submission" date="2018-08" db="EMBL/GenBank/DDBJ databases">
        <title>A genome reference for cultivated species of the human gut microbiota.</title>
        <authorList>
            <person name="Zou Y."/>
            <person name="Xue W."/>
            <person name="Luo G."/>
        </authorList>
    </citation>
    <scope>NUCLEOTIDE SEQUENCE [LARGE SCALE GENOMIC DNA]</scope>
    <source>
        <strain evidence="8 9">AM25-21AC</strain>
    </source>
</reference>
<sequence length="96" mass="10943">MAESTGIVRYFGRATGRVQGVGFRMFVQQHASELGLTGWIRNMEDGSVEMEIQGDPAKVDKLSVLIREGNYFIKVKELKFEPIEPVSDETRFVVRY</sequence>
<dbReference type="Gene3D" id="3.30.70.100">
    <property type="match status" value="1"/>
</dbReference>
<dbReference type="EC" id="3.6.1.7" evidence="2 5"/>
<evidence type="ECO:0000256" key="1">
    <source>
        <dbReference type="ARBA" id="ARBA00005614"/>
    </source>
</evidence>
<dbReference type="Proteomes" id="UP000283442">
    <property type="component" value="Unassembled WGS sequence"/>
</dbReference>
<dbReference type="PRINTS" id="PR00112">
    <property type="entry name" value="ACYLPHPHTASE"/>
</dbReference>
<accession>A0A414NZU4</accession>
<keyword evidence="5 8" id="KW-0378">Hydrolase</keyword>
<dbReference type="PANTHER" id="PTHR47268">
    <property type="entry name" value="ACYLPHOSPHATASE"/>
    <property type="match status" value="1"/>
</dbReference>
<dbReference type="OrthoDB" id="9808093at2"/>
<proteinExistence type="inferred from homology"/>
<dbReference type="Pfam" id="PF00708">
    <property type="entry name" value="Acylphosphatase"/>
    <property type="match status" value="1"/>
</dbReference>
<dbReference type="InterPro" id="IPR001792">
    <property type="entry name" value="Acylphosphatase-like_dom"/>
</dbReference>
<comment type="catalytic activity">
    <reaction evidence="4 5">
        <text>an acyl phosphate + H2O = a carboxylate + phosphate + H(+)</text>
        <dbReference type="Rhea" id="RHEA:14965"/>
        <dbReference type="ChEBI" id="CHEBI:15377"/>
        <dbReference type="ChEBI" id="CHEBI:15378"/>
        <dbReference type="ChEBI" id="CHEBI:29067"/>
        <dbReference type="ChEBI" id="CHEBI:43474"/>
        <dbReference type="ChEBI" id="CHEBI:59918"/>
        <dbReference type="EC" id="3.6.1.7"/>
    </reaction>
</comment>
<evidence type="ECO:0000256" key="4">
    <source>
        <dbReference type="ARBA" id="ARBA00047645"/>
    </source>
</evidence>
<dbReference type="AlphaFoldDB" id="A0A414NZU4"/>
<dbReference type="PANTHER" id="PTHR47268:SF4">
    <property type="entry name" value="ACYLPHOSPHATASE"/>
    <property type="match status" value="1"/>
</dbReference>
<evidence type="ECO:0000259" key="7">
    <source>
        <dbReference type="PROSITE" id="PS51160"/>
    </source>
</evidence>
<feature type="active site" evidence="5">
    <location>
        <position position="42"/>
    </location>
</feature>